<dbReference type="HOGENOM" id="CLU_098201_0_0_12"/>
<dbReference type="PROSITE" id="PS51257">
    <property type="entry name" value="PROKAR_LIPOPROTEIN"/>
    <property type="match status" value="1"/>
</dbReference>
<keyword evidence="1" id="KW-0812">Transmembrane</keyword>
<keyword evidence="2" id="KW-0614">Plasmid</keyword>
<name>W5SQR5_9SPIR</name>
<evidence type="ECO:0000256" key="1">
    <source>
        <dbReference type="SAM" id="Phobius"/>
    </source>
</evidence>
<keyword evidence="1" id="KW-1133">Transmembrane helix</keyword>
<geneLocation type="plasmid" evidence="2">
    <name>unnamed</name>
</geneLocation>
<reference evidence="2" key="1">
    <citation type="submission" date="2013-02" db="EMBL/GenBank/DDBJ databases">
        <title>Comparative genomics of Borrelia species.</title>
        <authorList>
            <person name="Schwan T.G."/>
            <person name="Raffel S.J."/>
            <person name="Porcella S.F."/>
        </authorList>
    </citation>
    <scope>NUCLEOTIDE SEQUENCE</scope>
    <source>
        <strain evidence="2">DOU</strain>
        <plasmid evidence="2">unnamed</plasmid>
    </source>
</reference>
<protein>
    <submittedName>
        <fullName evidence="2">Uncharacterized protein</fullName>
    </submittedName>
</protein>
<evidence type="ECO:0000313" key="2">
    <source>
        <dbReference type="EMBL" id="AHH07391.1"/>
    </source>
</evidence>
<proteinExistence type="predicted"/>
<dbReference type="AlphaFoldDB" id="W5SQR5"/>
<sequence>MLLYCKKGEYMKRVIMVFLRVNIVFLLLMIFISCVSEYAGFLDPDARKVYKAFKNKVENYKIAFLSRSDSIINFIDSKISFFPGNKEVYSDKLLYFDEEITKRIVIATLGDDVGVVRSLIDVLSTLDLRFNKDVGNLNDNDVNVAVRFLKELENVTKYGIILLSRHLSNENLAKIRDHFKFEEGLVTFIDNIMFHLDYFMKAREELISDIKHFVNEAAARRGDKLMMINYLESLIDDGILSNRILIGIVDNVFKIEDKLNEIFKS</sequence>
<keyword evidence="1" id="KW-0472">Membrane</keyword>
<accession>W5SQR5</accession>
<organism evidence="2">
    <name type="scientific">Borrelia crocidurae DOU</name>
    <dbReference type="NCBI Taxonomy" id="1293575"/>
    <lineage>
        <taxon>Bacteria</taxon>
        <taxon>Pseudomonadati</taxon>
        <taxon>Spirochaetota</taxon>
        <taxon>Spirochaetia</taxon>
        <taxon>Spirochaetales</taxon>
        <taxon>Borreliaceae</taxon>
        <taxon>Borrelia</taxon>
    </lineage>
</organism>
<feature type="transmembrane region" description="Helical" evidence="1">
    <location>
        <begin position="21"/>
        <end position="41"/>
    </location>
</feature>
<gene>
    <name evidence="2" type="ORF">BCD_1325</name>
</gene>
<dbReference type="EMBL" id="CP004314">
    <property type="protein sequence ID" value="AHH07391.1"/>
    <property type="molecule type" value="Genomic_DNA"/>
</dbReference>